<name>A0A8K0KDZ5_LADFU</name>
<dbReference type="Proteomes" id="UP000792457">
    <property type="component" value="Unassembled WGS sequence"/>
</dbReference>
<evidence type="ECO:0000259" key="3">
    <source>
        <dbReference type="PROSITE" id="PS51304"/>
    </source>
</evidence>
<evidence type="ECO:0000313" key="4">
    <source>
        <dbReference type="EMBL" id="KAG8232583.1"/>
    </source>
</evidence>
<dbReference type="SMART" id="SM00908">
    <property type="entry name" value="Gal-bind_lectin"/>
    <property type="match status" value="2"/>
</dbReference>
<keyword evidence="1 2" id="KW-0430">Lectin</keyword>
<dbReference type="GO" id="GO:0016936">
    <property type="term" value="F:galactoside binding"/>
    <property type="evidence" value="ECO:0007669"/>
    <property type="project" value="TreeGrafter"/>
</dbReference>
<dbReference type="EMBL" id="KZ308632">
    <property type="protein sequence ID" value="KAG8232583.1"/>
    <property type="molecule type" value="Genomic_DNA"/>
</dbReference>
<dbReference type="GO" id="GO:0030246">
    <property type="term" value="F:carbohydrate binding"/>
    <property type="evidence" value="ECO:0007669"/>
    <property type="project" value="UniProtKB-UniRule"/>
</dbReference>
<sequence>MRQFSVNLVCGIHTESDYAFHFNPRFERNFVIRNNKAAGRWGKENRSAPQRNPFKRGMPFHLYIFTAKDSFLVAVDGRHFCGFPFRGPISRVHSVHVHGDIKLFGIEHRDSDVYPVPGTGEECITIPVPTESCPATTTDEEMEVPFHGHLPNGLALGRQIEIIGRVKTLPHSFFINLQQGSQTYPSPEVALHVNPRFETDEYIVINSWLKKSGWGQEVRVGKKSLLFRPGCSFTLIISVQSDGYIISVNGKMLVVYKHCANPLHVDTVYVQGDVVLQHVYAR</sequence>
<dbReference type="OrthoDB" id="5795596at2759"/>
<dbReference type="Gene3D" id="2.60.120.200">
    <property type="match status" value="2"/>
</dbReference>
<dbReference type="AlphaFoldDB" id="A0A8K0KDZ5"/>
<dbReference type="SMART" id="SM00276">
    <property type="entry name" value="GLECT"/>
    <property type="match status" value="2"/>
</dbReference>
<feature type="domain" description="Galectin" evidence="3">
    <location>
        <begin position="1"/>
        <end position="109"/>
    </location>
</feature>
<keyword evidence="5" id="KW-1185">Reference proteome</keyword>
<evidence type="ECO:0000313" key="5">
    <source>
        <dbReference type="Proteomes" id="UP000792457"/>
    </source>
</evidence>
<evidence type="ECO:0000256" key="2">
    <source>
        <dbReference type="RuleBase" id="RU102079"/>
    </source>
</evidence>
<dbReference type="InterPro" id="IPR001079">
    <property type="entry name" value="Galectin_CRD"/>
</dbReference>
<feature type="domain" description="Galectin" evidence="3">
    <location>
        <begin position="146"/>
        <end position="282"/>
    </location>
</feature>
<accession>A0A8K0KDZ5</accession>
<dbReference type="PROSITE" id="PS51304">
    <property type="entry name" value="GALECTIN"/>
    <property type="match status" value="2"/>
</dbReference>
<protein>
    <recommendedName>
        <fullName evidence="2">Galectin</fullName>
    </recommendedName>
</protein>
<organism evidence="4 5">
    <name type="scientific">Ladona fulva</name>
    <name type="common">Scarce chaser dragonfly</name>
    <name type="synonym">Libellula fulva</name>
    <dbReference type="NCBI Taxonomy" id="123851"/>
    <lineage>
        <taxon>Eukaryota</taxon>
        <taxon>Metazoa</taxon>
        <taxon>Ecdysozoa</taxon>
        <taxon>Arthropoda</taxon>
        <taxon>Hexapoda</taxon>
        <taxon>Insecta</taxon>
        <taxon>Pterygota</taxon>
        <taxon>Palaeoptera</taxon>
        <taxon>Odonata</taxon>
        <taxon>Epiprocta</taxon>
        <taxon>Anisoptera</taxon>
        <taxon>Libelluloidea</taxon>
        <taxon>Libellulidae</taxon>
        <taxon>Ladona</taxon>
    </lineage>
</organism>
<gene>
    <name evidence="4" type="ORF">J437_LFUL012959</name>
</gene>
<dbReference type="SUPFAM" id="SSF49899">
    <property type="entry name" value="Concanavalin A-like lectins/glucanases"/>
    <property type="match status" value="2"/>
</dbReference>
<dbReference type="PANTHER" id="PTHR11346:SF176">
    <property type="entry name" value="32 KDA BETA-GALACTOSIDE-BINDING LECTIN LEC-3"/>
    <property type="match status" value="1"/>
</dbReference>
<evidence type="ECO:0000256" key="1">
    <source>
        <dbReference type="ARBA" id="ARBA00022734"/>
    </source>
</evidence>
<reference evidence="4" key="2">
    <citation type="submission" date="2017-10" db="EMBL/GenBank/DDBJ databases">
        <title>Ladona fulva Genome sequencing and assembly.</title>
        <authorList>
            <person name="Murali S."/>
            <person name="Richards S."/>
            <person name="Bandaranaike D."/>
            <person name="Bellair M."/>
            <person name="Blankenburg K."/>
            <person name="Chao H."/>
            <person name="Dinh H."/>
            <person name="Doddapaneni H."/>
            <person name="Dugan-Rocha S."/>
            <person name="Elkadiri S."/>
            <person name="Gnanaolivu R."/>
            <person name="Hernandez B."/>
            <person name="Skinner E."/>
            <person name="Javaid M."/>
            <person name="Lee S."/>
            <person name="Li M."/>
            <person name="Ming W."/>
            <person name="Munidasa M."/>
            <person name="Muniz J."/>
            <person name="Nguyen L."/>
            <person name="Hughes D."/>
            <person name="Osuji N."/>
            <person name="Pu L.-L."/>
            <person name="Puazo M."/>
            <person name="Qu C."/>
            <person name="Quiroz J."/>
            <person name="Raj R."/>
            <person name="Weissenberger G."/>
            <person name="Xin Y."/>
            <person name="Zou X."/>
            <person name="Han Y."/>
            <person name="Worley K."/>
            <person name="Muzny D."/>
            <person name="Gibbs R."/>
        </authorList>
    </citation>
    <scope>NUCLEOTIDE SEQUENCE</scope>
    <source>
        <strain evidence="4">Sampled in the wild</strain>
    </source>
</reference>
<dbReference type="CDD" id="cd00070">
    <property type="entry name" value="GLECT"/>
    <property type="match status" value="2"/>
</dbReference>
<dbReference type="InterPro" id="IPR044156">
    <property type="entry name" value="Galectin-like"/>
</dbReference>
<comment type="caution">
    <text evidence="4">The sequence shown here is derived from an EMBL/GenBank/DDBJ whole genome shotgun (WGS) entry which is preliminary data.</text>
</comment>
<dbReference type="Pfam" id="PF00337">
    <property type="entry name" value="Gal-bind_lectin"/>
    <property type="match status" value="2"/>
</dbReference>
<proteinExistence type="predicted"/>
<reference evidence="4" key="1">
    <citation type="submission" date="2013-04" db="EMBL/GenBank/DDBJ databases">
        <authorList>
            <person name="Qu J."/>
            <person name="Murali S.C."/>
            <person name="Bandaranaike D."/>
            <person name="Bellair M."/>
            <person name="Blankenburg K."/>
            <person name="Chao H."/>
            <person name="Dinh H."/>
            <person name="Doddapaneni H."/>
            <person name="Downs B."/>
            <person name="Dugan-Rocha S."/>
            <person name="Elkadiri S."/>
            <person name="Gnanaolivu R.D."/>
            <person name="Hernandez B."/>
            <person name="Javaid M."/>
            <person name="Jayaseelan J.C."/>
            <person name="Lee S."/>
            <person name="Li M."/>
            <person name="Ming W."/>
            <person name="Munidasa M."/>
            <person name="Muniz J."/>
            <person name="Nguyen L."/>
            <person name="Ongeri F."/>
            <person name="Osuji N."/>
            <person name="Pu L.-L."/>
            <person name="Puazo M."/>
            <person name="Qu C."/>
            <person name="Quiroz J."/>
            <person name="Raj R."/>
            <person name="Weissenberger G."/>
            <person name="Xin Y."/>
            <person name="Zou X."/>
            <person name="Han Y."/>
            <person name="Richards S."/>
            <person name="Worley K."/>
            <person name="Muzny D."/>
            <person name="Gibbs R."/>
        </authorList>
    </citation>
    <scope>NUCLEOTIDE SEQUENCE</scope>
    <source>
        <strain evidence="4">Sampled in the wild</strain>
    </source>
</reference>
<dbReference type="InterPro" id="IPR013320">
    <property type="entry name" value="ConA-like_dom_sf"/>
</dbReference>
<dbReference type="PANTHER" id="PTHR11346">
    <property type="entry name" value="GALECTIN"/>
    <property type="match status" value="1"/>
</dbReference>